<dbReference type="Gene3D" id="3.30.420.40">
    <property type="match status" value="2"/>
</dbReference>
<keyword evidence="2" id="KW-0808">Transferase</keyword>
<name>A0ABR1GEU2_AURAN</name>
<comment type="similarity">
    <text evidence="1">Belongs to the FGGY kinase family.</text>
</comment>
<dbReference type="GO" id="GO:0016301">
    <property type="term" value="F:kinase activity"/>
    <property type="evidence" value="ECO:0007669"/>
    <property type="project" value="UniProtKB-KW"/>
</dbReference>
<evidence type="ECO:0000256" key="4">
    <source>
        <dbReference type="SAM" id="SignalP"/>
    </source>
</evidence>
<reference evidence="6 7" key="1">
    <citation type="submission" date="2024-03" db="EMBL/GenBank/DDBJ databases">
        <title>Aureococcus anophagefferens CCMP1851 and Kratosvirus quantuckense: Draft genome of a second virus-susceptible host strain in the model system.</title>
        <authorList>
            <person name="Chase E."/>
            <person name="Truchon A.R."/>
            <person name="Schepens W."/>
            <person name="Wilhelm S.W."/>
        </authorList>
    </citation>
    <scope>NUCLEOTIDE SEQUENCE [LARGE SCALE GENOMIC DNA]</scope>
    <source>
        <strain evidence="6 7">CCMP1851</strain>
    </source>
</reference>
<dbReference type="Pfam" id="PF02782">
    <property type="entry name" value="FGGY_C"/>
    <property type="match status" value="1"/>
</dbReference>
<feature type="domain" description="Carbohydrate kinase FGGY C-terminal" evidence="5">
    <location>
        <begin position="367"/>
        <end position="486"/>
    </location>
</feature>
<evidence type="ECO:0000313" key="7">
    <source>
        <dbReference type="Proteomes" id="UP001363151"/>
    </source>
</evidence>
<keyword evidence="3 6" id="KW-0418">Kinase</keyword>
<feature type="chain" id="PRO_5046811933" evidence="4">
    <location>
        <begin position="17"/>
        <end position="488"/>
    </location>
</feature>
<accession>A0ABR1GEU2</accession>
<dbReference type="EMBL" id="JBBJCI010000030">
    <property type="protein sequence ID" value="KAK7254403.1"/>
    <property type="molecule type" value="Genomic_DNA"/>
</dbReference>
<evidence type="ECO:0000259" key="5">
    <source>
        <dbReference type="Pfam" id="PF02782"/>
    </source>
</evidence>
<organism evidence="6 7">
    <name type="scientific">Aureococcus anophagefferens</name>
    <name type="common">Harmful bloom alga</name>
    <dbReference type="NCBI Taxonomy" id="44056"/>
    <lineage>
        <taxon>Eukaryota</taxon>
        <taxon>Sar</taxon>
        <taxon>Stramenopiles</taxon>
        <taxon>Ochrophyta</taxon>
        <taxon>Pelagophyceae</taxon>
        <taxon>Pelagomonadales</taxon>
        <taxon>Pelagomonadaceae</taxon>
        <taxon>Aureococcus</taxon>
    </lineage>
</organism>
<protein>
    <submittedName>
        <fullName evidence="6">Carbohydrate kinase</fullName>
    </submittedName>
</protein>
<dbReference type="PANTHER" id="PTHR10196:SF80">
    <property type="entry name" value="D-RIBULOSE KINASE"/>
    <property type="match status" value="1"/>
</dbReference>
<keyword evidence="7" id="KW-1185">Reference proteome</keyword>
<dbReference type="Proteomes" id="UP001363151">
    <property type="component" value="Unassembled WGS sequence"/>
</dbReference>
<feature type="signal peptide" evidence="4">
    <location>
        <begin position="1"/>
        <end position="16"/>
    </location>
</feature>
<keyword evidence="4" id="KW-0732">Signal</keyword>
<dbReference type="SUPFAM" id="SSF53067">
    <property type="entry name" value="Actin-like ATPase domain"/>
    <property type="match status" value="2"/>
</dbReference>
<dbReference type="InterPro" id="IPR043129">
    <property type="entry name" value="ATPase_NBD"/>
</dbReference>
<gene>
    <name evidence="6" type="ORF">SO694_00150074</name>
</gene>
<sequence>MRIIIALALMATTTDALVGLGVDLGTSGVRVCVVERGARGVSILSEGATRWTDDEGREPAVWLRALRETIAKCDDAAVARVGRVAVSGTSASTLLVDGATGAVRRPPMMYSDAVGGDAGAAALGAIDAHAPPGHTCRGATSALAKLLAWAADAPLGAQDVAAHQADYVAAALCAGVDGEQLAAPPALRSDWHNALKMGFDVVELRWPAWLLEGAMPAVGAAPAALERLGVLRPGVADERRAVSEAAAAHWRLPEGAAVVGGTTDSIAAFLACSCDAAAGVVRVEPGRAVTSLGSTTALKLVSDVKIDDAATGVYSHRLDPRGTRIFNPTSISLFDFGTGLDDAWLVGGASNAGCKVLRDFAFGDDELAALSLTLDAARTNDAGIYPLSKTGERFPFNDAAKEPKLPGGDDREAVLHDLLVGIADVERLGYAALADRGATPLRSVQTAGGGAKNPQWRALREAMLGVPVVGAENTDAAFGAALLALREA</sequence>
<dbReference type="InterPro" id="IPR018485">
    <property type="entry name" value="FGGY_C"/>
</dbReference>
<evidence type="ECO:0000256" key="2">
    <source>
        <dbReference type="ARBA" id="ARBA00022679"/>
    </source>
</evidence>
<evidence type="ECO:0000256" key="1">
    <source>
        <dbReference type="ARBA" id="ARBA00009156"/>
    </source>
</evidence>
<evidence type="ECO:0000313" key="6">
    <source>
        <dbReference type="EMBL" id="KAK7254403.1"/>
    </source>
</evidence>
<evidence type="ECO:0000256" key="3">
    <source>
        <dbReference type="ARBA" id="ARBA00022777"/>
    </source>
</evidence>
<dbReference type="CDD" id="cd07783">
    <property type="entry name" value="ASKHA_NBD_FGGY_SePSK_AtXK1-like"/>
    <property type="match status" value="1"/>
</dbReference>
<dbReference type="PANTHER" id="PTHR10196">
    <property type="entry name" value="SUGAR KINASE"/>
    <property type="match status" value="1"/>
</dbReference>
<proteinExistence type="inferred from homology"/>
<comment type="caution">
    <text evidence="6">The sequence shown here is derived from an EMBL/GenBank/DDBJ whole genome shotgun (WGS) entry which is preliminary data.</text>
</comment>